<evidence type="ECO:0000256" key="1">
    <source>
        <dbReference type="SAM" id="MobiDB-lite"/>
    </source>
</evidence>
<evidence type="ECO:0000313" key="3">
    <source>
        <dbReference type="Proteomes" id="UP000619244"/>
    </source>
</evidence>
<reference evidence="2" key="2">
    <citation type="submission" date="2020-09" db="EMBL/GenBank/DDBJ databases">
        <authorList>
            <person name="Sun Q."/>
            <person name="Ohkuma M."/>
        </authorList>
    </citation>
    <scope>NUCLEOTIDE SEQUENCE</scope>
    <source>
        <strain evidence="2">JCM 4790</strain>
    </source>
</reference>
<gene>
    <name evidence="2" type="ORF">GCM10010358_78740</name>
</gene>
<keyword evidence="3" id="KW-1185">Reference proteome</keyword>
<feature type="region of interest" description="Disordered" evidence="1">
    <location>
        <begin position="92"/>
        <end position="113"/>
    </location>
</feature>
<sequence length="113" mass="11467">MGEGGGAGGPELFVRPVRGLPPPPAHHRPGECEHLLRIMPAHPGPAGEGGPVLLGPADGRAGRHAQLPTWPVVVGVVQPALVAQAYALPGRHETHHLNGPSGAAGGAQPARER</sequence>
<reference evidence="2" key="1">
    <citation type="journal article" date="2014" name="Int. J. Syst. Evol. Microbiol.">
        <title>Complete genome sequence of Corynebacterium casei LMG S-19264T (=DSM 44701T), isolated from a smear-ripened cheese.</title>
        <authorList>
            <consortium name="US DOE Joint Genome Institute (JGI-PGF)"/>
            <person name="Walter F."/>
            <person name="Albersmeier A."/>
            <person name="Kalinowski J."/>
            <person name="Ruckert C."/>
        </authorList>
    </citation>
    <scope>NUCLEOTIDE SEQUENCE</scope>
    <source>
        <strain evidence="2">JCM 4790</strain>
    </source>
</reference>
<name>A0A918UA42_9ACTN</name>
<organism evidence="2 3">
    <name type="scientific">Streptomyces minutiscleroticus</name>
    <dbReference type="NCBI Taxonomy" id="68238"/>
    <lineage>
        <taxon>Bacteria</taxon>
        <taxon>Bacillati</taxon>
        <taxon>Actinomycetota</taxon>
        <taxon>Actinomycetes</taxon>
        <taxon>Kitasatosporales</taxon>
        <taxon>Streptomycetaceae</taxon>
        <taxon>Streptomyces</taxon>
    </lineage>
</organism>
<dbReference type="Proteomes" id="UP000619244">
    <property type="component" value="Unassembled WGS sequence"/>
</dbReference>
<comment type="caution">
    <text evidence="2">The sequence shown here is derived from an EMBL/GenBank/DDBJ whole genome shotgun (WGS) entry which is preliminary data.</text>
</comment>
<dbReference type="EMBL" id="BMVU01000098">
    <property type="protein sequence ID" value="GGY14991.1"/>
    <property type="molecule type" value="Genomic_DNA"/>
</dbReference>
<protein>
    <submittedName>
        <fullName evidence="2">Uncharacterized protein</fullName>
    </submittedName>
</protein>
<dbReference type="AlphaFoldDB" id="A0A918UA42"/>
<proteinExistence type="predicted"/>
<feature type="region of interest" description="Disordered" evidence="1">
    <location>
        <begin position="1"/>
        <end position="60"/>
    </location>
</feature>
<evidence type="ECO:0000313" key="2">
    <source>
        <dbReference type="EMBL" id="GGY14991.1"/>
    </source>
</evidence>
<accession>A0A918UA42</accession>